<gene>
    <name evidence="2" type="ORF">ABC977_10460</name>
</gene>
<organism evidence="2 3">
    <name type="scientific">Thioalkalicoccus limnaeus</name>
    <dbReference type="NCBI Taxonomy" id="120681"/>
    <lineage>
        <taxon>Bacteria</taxon>
        <taxon>Pseudomonadati</taxon>
        <taxon>Pseudomonadota</taxon>
        <taxon>Gammaproteobacteria</taxon>
        <taxon>Chromatiales</taxon>
        <taxon>Chromatiaceae</taxon>
        <taxon>Thioalkalicoccus</taxon>
    </lineage>
</organism>
<evidence type="ECO:0000256" key="1">
    <source>
        <dbReference type="SAM" id="Coils"/>
    </source>
</evidence>
<protein>
    <submittedName>
        <fullName evidence="2">Uncharacterized protein</fullName>
    </submittedName>
</protein>
<accession>A0ABV4BFT0</accession>
<keyword evidence="3" id="KW-1185">Reference proteome</keyword>
<dbReference type="EMBL" id="JBDKXB010000012">
    <property type="protein sequence ID" value="MEY6432829.1"/>
    <property type="molecule type" value="Genomic_DNA"/>
</dbReference>
<dbReference type="RefSeq" id="WP_369667215.1">
    <property type="nucleotide sequence ID" value="NZ_JBDKXB010000012.1"/>
</dbReference>
<evidence type="ECO:0000313" key="3">
    <source>
        <dbReference type="Proteomes" id="UP001564408"/>
    </source>
</evidence>
<name>A0ABV4BFT0_9GAMM</name>
<keyword evidence="1" id="KW-0175">Coiled coil</keyword>
<proteinExistence type="predicted"/>
<dbReference type="Proteomes" id="UP001564408">
    <property type="component" value="Unassembled WGS sequence"/>
</dbReference>
<reference evidence="2 3" key="1">
    <citation type="submission" date="2024-05" db="EMBL/GenBank/DDBJ databases">
        <title>Genome Sequence and Characterization of the New Strain Purple Sulfur Bacterium of Genus Thioalkalicoccus.</title>
        <authorList>
            <person name="Bryantseva I.A."/>
            <person name="Kyndt J.A."/>
            <person name="Imhoff J.F."/>
        </authorList>
    </citation>
    <scope>NUCLEOTIDE SEQUENCE [LARGE SCALE GENOMIC DNA]</scope>
    <source>
        <strain evidence="2 3">Um2</strain>
    </source>
</reference>
<comment type="caution">
    <text evidence="2">The sequence shown here is derived from an EMBL/GenBank/DDBJ whole genome shotgun (WGS) entry which is preliminary data.</text>
</comment>
<evidence type="ECO:0000313" key="2">
    <source>
        <dbReference type="EMBL" id="MEY6432829.1"/>
    </source>
</evidence>
<feature type="coiled-coil region" evidence="1">
    <location>
        <begin position="186"/>
        <end position="213"/>
    </location>
</feature>
<sequence length="335" mass="37631">MKLFQSIFGRGETRGHYPESLIETAIERAVDGTDARLRHLPGFRRRLRQPVIHAIDHVVALVDAIPAAIPAARADVSREPRLAALFASADAMLEAFGQDPTLARYLASPEGRGSEAVTTLLLAERIERNILGLDLVGDQVRRDVPQVAVSFTGHRLLEPQVDEAQTRRYLKRRAFDHLLTLALARIAEARVERADLARQRDLLKQKQRTLERSGWTLEPRQDQAADPVALMAELDRISAQLDALGADQDVLQNHLEIVAHLLDTAARQLWAEPLRLWLDAMNIQRDDQNPAARPIDLAELHNARGRRAVMLPLIIRPGELPAREDFVVAAERYLR</sequence>